<dbReference type="InterPro" id="IPR019863">
    <property type="entry name" value="Motility-assoc_ABC-rel_GldG"/>
</dbReference>
<gene>
    <name evidence="4" type="primary">gldG</name>
    <name evidence="4" type="ORF">N7E81_13175</name>
</gene>
<dbReference type="Pfam" id="PF09822">
    <property type="entry name" value="ABC_transp_aux"/>
    <property type="match status" value="1"/>
</dbReference>
<proteinExistence type="predicted"/>
<dbReference type="EMBL" id="CP106735">
    <property type="protein sequence ID" value="UXX78308.1"/>
    <property type="molecule type" value="Genomic_DNA"/>
</dbReference>
<name>A0ABY6CWR2_9BACT</name>
<evidence type="ECO:0000313" key="5">
    <source>
        <dbReference type="Proteomes" id="UP001062165"/>
    </source>
</evidence>
<keyword evidence="1" id="KW-0812">Transmembrane</keyword>
<dbReference type="NCBIfam" id="TIGR03521">
    <property type="entry name" value="GldG"/>
    <property type="match status" value="1"/>
</dbReference>
<sequence>MVNQKRIESLLRLGIGLLLLVILNQLAGIYPMRLDLTEEKRYSVTPATRAMLEDLQDVVYIEVFLEGEMPAGFKRLRKAIEETLSQFDYYADGLVKVDFIDPSAALNEKARNEYFRSLMQRGLQPTNLSYKRDGNKTEKLIFPGAIVSYYGQEVPVTLLRGSQSATAEERLNQSIEGLEYELANAIRILSNDRKKTVALIQGHGEPDSLNLAGLTNALLEKYDVFNVDLSTGNKDLGIYDAVIFPKPATVFSTEEKYEIDQYIMNGGKTLFFVDALRVNMDSASGEGTFAFPYELGLDDMFFKYGVRINRDYVQDIVCGEYPIVAGNMGDQAQIRMLPWPFFPMVNNFGNHPIVKNLDAVSMKFVSTIDTVKADGIEKIPLLKTSQYSMVNQAPVKVAFNELRKNLDPERFNQGSKNVAYLLKGKFTSIYKNRILPKGINKSEFKGTGKETSILICSDGDMIRNEFSLKDGTPMELGLSPYSQMKFANKDFVMNAVDYMLNDQGLIVSKNKSLAIRPLDKVKIAKEKLIWQLINLVLPIVLLVIYGVLRAYWRKRKYASFK</sequence>
<reference evidence="4" key="1">
    <citation type="submission" date="2022-10" db="EMBL/GenBank/DDBJ databases">
        <title>Comparative genomics and taxonomic characterization of three novel marine species of genus Reichenbachiella exhibiting antioxidant and polysaccharide degradation activities.</title>
        <authorList>
            <person name="Muhammad N."/>
            <person name="Lee Y.-J."/>
            <person name="Ko J."/>
            <person name="Kim S.-G."/>
        </authorList>
    </citation>
    <scope>NUCLEOTIDE SEQUENCE</scope>
    <source>
        <strain evidence="4">Wsw4-B4</strain>
    </source>
</reference>
<dbReference type="InterPro" id="IPR055396">
    <property type="entry name" value="DUF7088"/>
</dbReference>
<dbReference type="RefSeq" id="WP_263050054.1">
    <property type="nucleotide sequence ID" value="NZ_CP106735.1"/>
</dbReference>
<keyword evidence="5" id="KW-1185">Reference proteome</keyword>
<feature type="domain" description="DUF7088" evidence="3">
    <location>
        <begin position="38"/>
        <end position="148"/>
    </location>
</feature>
<feature type="transmembrane region" description="Helical" evidence="1">
    <location>
        <begin position="528"/>
        <end position="552"/>
    </location>
</feature>
<dbReference type="Pfam" id="PF23357">
    <property type="entry name" value="DUF7088"/>
    <property type="match status" value="1"/>
</dbReference>
<evidence type="ECO:0000313" key="4">
    <source>
        <dbReference type="EMBL" id="UXX78308.1"/>
    </source>
</evidence>
<evidence type="ECO:0000256" key="1">
    <source>
        <dbReference type="SAM" id="Phobius"/>
    </source>
</evidence>
<protein>
    <submittedName>
        <fullName evidence="4">Gliding motility-associated ABC transporter substrate-binding protein GldG</fullName>
    </submittedName>
</protein>
<keyword evidence="1" id="KW-0472">Membrane</keyword>
<organism evidence="4 5">
    <name type="scientific">Reichenbachiella carrageenanivorans</name>
    <dbReference type="NCBI Taxonomy" id="2979869"/>
    <lineage>
        <taxon>Bacteria</taxon>
        <taxon>Pseudomonadati</taxon>
        <taxon>Bacteroidota</taxon>
        <taxon>Cytophagia</taxon>
        <taxon>Cytophagales</taxon>
        <taxon>Reichenbachiellaceae</taxon>
        <taxon>Reichenbachiella</taxon>
    </lineage>
</organism>
<keyword evidence="1" id="KW-1133">Transmembrane helix</keyword>
<accession>A0ABY6CWR2</accession>
<feature type="domain" description="ABC-type uncharacterised transport system" evidence="2">
    <location>
        <begin position="194"/>
        <end position="495"/>
    </location>
</feature>
<dbReference type="Proteomes" id="UP001062165">
    <property type="component" value="Chromosome"/>
</dbReference>
<evidence type="ECO:0000259" key="3">
    <source>
        <dbReference type="Pfam" id="PF23357"/>
    </source>
</evidence>
<evidence type="ECO:0000259" key="2">
    <source>
        <dbReference type="Pfam" id="PF09822"/>
    </source>
</evidence>
<dbReference type="InterPro" id="IPR019196">
    <property type="entry name" value="ABC_transp_unknown"/>
</dbReference>